<evidence type="ECO:0000256" key="1">
    <source>
        <dbReference type="ARBA" id="ARBA00004429"/>
    </source>
</evidence>
<feature type="transmembrane region" description="Helical" evidence="6">
    <location>
        <begin position="448"/>
        <end position="467"/>
    </location>
</feature>
<feature type="transmembrane region" description="Helical" evidence="6">
    <location>
        <begin position="149"/>
        <end position="171"/>
    </location>
</feature>
<feature type="transmembrane region" description="Helical" evidence="6">
    <location>
        <begin position="362"/>
        <end position="380"/>
    </location>
</feature>
<reference evidence="7 8" key="1">
    <citation type="submission" date="2014-09" db="EMBL/GenBank/DDBJ databases">
        <title>Draft Genome Sequence of Draconibacterium sp. JN14CK-3.</title>
        <authorList>
            <person name="Dong C."/>
            <person name="Lai Q."/>
            <person name="Shao Z."/>
        </authorList>
    </citation>
    <scope>NUCLEOTIDE SEQUENCE [LARGE SCALE GENOMIC DNA]</scope>
    <source>
        <strain evidence="7 8">JN14CK-3</strain>
    </source>
</reference>
<dbReference type="EMBL" id="JRHC01000001">
    <property type="protein sequence ID" value="KJF45108.1"/>
    <property type="molecule type" value="Genomic_DNA"/>
</dbReference>
<protein>
    <submittedName>
        <fullName evidence="7">Fucose permease</fullName>
    </submittedName>
</protein>
<dbReference type="OrthoDB" id="9795150at2"/>
<keyword evidence="4 6" id="KW-1133">Transmembrane helix</keyword>
<feature type="transmembrane region" description="Helical" evidence="6">
    <location>
        <begin position="201"/>
        <end position="223"/>
    </location>
</feature>
<dbReference type="InterPro" id="IPR005275">
    <property type="entry name" value="Lfuc_symporter_FucP"/>
</dbReference>
<feature type="transmembrane region" description="Helical" evidence="6">
    <location>
        <begin position="103"/>
        <end position="128"/>
    </location>
</feature>
<dbReference type="CDD" id="cd17394">
    <property type="entry name" value="MFS_FucP_like"/>
    <property type="match status" value="1"/>
</dbReference>
<comment type="caution">
    <text evidence="7">The sequence shown here is derived from an EMBL/GenBank/DDBJ whole genome shotgun (WGS) entry which is preliminary data.</text>
</comment>
<dbReference type="STRING" id="1544798.LH29_06775"/>
<feature type="transmembrane region" description="Helical" evidence="6">
    <location>
        <begin position="250"/>
        <end position="271"/>
    </location>
</feature>
<keyword evidence="8" id="KW-1185">Reference proteome</keyword>
<evidence type="ECO:0000256" key="3">
    <source>
        <dbReference type="ARBA" id="ARBA00022692"/>
    </source>
</evidence>
<proteinExistence type="predicted"/>
<dbReference type="AlphaFoldDB" id="A0A0D8JGX9"/>
<feature type="transmembrane region" description="Helical" evidence="6">
    <location>
        <begin position="80"/>
        <end position="97"/>
    </location>
</feature>
<dbReference type="Proteomes" id="UP000032544">
    <property type="component" value="Unassembled WGS sequence"/>
</dbReference>
<dbReference type="InterPro" id="IPR036259">
    <property type="entry name" value="MFS_trans_sf"/>
</dbReference>
<dbReference type="InterPro" id="IPR011701">
    <property type="entry name" value="MFS"/>
</dbReference>
<evidence type="ECO:0000256" key="4">
    <source>
        <dbReference type="ARBA" id="ARBA00022989"/>
    </source>
</evidence>
<name>A0A0D8JGX9_9BACT</name>
<keyword evidence="2" id="KW-1003">Cell membrane</keyword>
<evidence type="ECO:0000313" key="8">
    <source>
        <dbReference type="Proteomes" id="UP000032544"/>
    </source>
</evidence>
<dbReference type="SUPFAM" id="SSF103473">
    <property type="entry name" value="MFS general substrate transporter"/>
    <property type="match status" value="1"/>
</dbReference>
<accession>A0A0D8JGX9</accession>
<keyword evidence="5 6" id="KW-0472">Membrane</keyword>
<gene>
    <name evidence="7" type="ORF">LH29_06775</name>
</gene>
<dbReference type="PANTHER" id="PTHR43702">
    <property type="entry name" value="L-FUCOSE-PROTON SYMPORTER"/>
    <property type="match status" value="1"/>
</dbReference>
<evidence type="ECO:0000256" key="5">
    <source>
        <dbReference type="ARBA" id="ARBA00023136"/>
    </source>
</evidence>
<feature type="transmembrane region" description="Helical" evidence="6">
    <location>
        <begin position="386"/>
        <end position="406"/>
    </location>
</feature>
<feature type="transmembrane region" description="Helical" evidence="6">
    <location>
        <begin position="12"/>
        <end position="31"/>
    </location>
</feature>
<dbReference type="RefSeq" id="WP_045026947.1">
    <property type="nucleotide sequence ID" value="NZ_JRHC01000001.1"/>
</dbReference>
<dbReference type="GO" id="GO:0005886">
    <property type="term" value="C:plasma membrane"/>
    <property type="evidence" value="ECO:0007669"/>
    <property type="project" value="UniProtKB-SubCell"/>
</dbReference>
<sequence length="476" mass="52546">MEKQPIVAKNIILPFILLTTLFFAWAIPNNMTDTMLAAFKRIMSLTDAKTAWIQLSCYLLGYGGLAIPAALFIKKYTYKSGVLLGLGMYALGTFMFYPAMQLAYVNINISFMMFLLSLFVLFAGLSILETSTNNYVFAIGHESTATQRLNLAQSFNPFGAITGVILSQVFVLSQLNTMNAEERTLLPKDELLRIQVGELNAVTMTYMGLGLAMVGLFLAIYFTRMPKMKEGEKNLDFAGTFCRLIKNKNYVWGVFAQFLYVGAQIAVWSFVIRYVMQQFNLDAAVNNLGPNPNMNSIVDTLRGIEPIAAGFYNVTEWLGLKAFLPRTAEQAGATYYILSLILFVVGRFLCTGLMRYFKPRTLLTILAVLAVIFSVITIYAEGWIGVYALMCISGCMSLMFPTIYGLGMRGLGEDTKIGGAGMVMAIAGAAVLTQIQGIVSDQSGSIKMAFWVPAVAFIVIAYYSAVVSRKYLSTKD</sequence>
<feature type="transmembrane region" description="Helical" evidence="6">
    <location>
        <begin position="51"/>
        <end position="73"/>
    </location>
</feature>
<dbReference type="PANTHER" id="PTHR43702:SF11">
    <property type="entry name" value="L-FUCOSE-PROTON SYMPORTER"/>
    <property type="match status" value="1"/>
</dbReference>
<organism evidence="7 8">
    <name type="scientific">Draconibacterium sediminis</name>
    <dbReference type="NCBI Taxonomy" id="1544798"/>
    <lineage>
        <taxon>Bacteria</taxon>
        <taxon>Pseudomonadati</taxon>
        <taxon>Bacteroidota</taxon>
        <taxon>Bacteroidia</taxon>
        <taxon>Marinilabiliales</taxon>
        <taxon>Prolixibacteraceae</taxon>
        <taxon>Draconibacterium</taxon>
    </lineage>
</organism>
<feature type="transmembrane region" description="Helical" evidence="6">
    <location>
        <begin position="333"/>
        <end position="350"/>
    </location>
</feature>
<dbReference type="Pfam" id="PF07690">
    <property type="entry name" value="MFS_1"/>
    <property type="match status" value="1"/>
</dbReference>
<feature type="transmembrane region" description="Helical" evidence="6">
    <location>
        <begin position="418"/>
        <end position="436"/>
    </location>
</feature>
<evidence type="ECO:0000256" key="6">
    <source>
        <dbReference type="SAM" id="Phobius"/>
    </source>
</evidence>
<dbReference type="GO" id="GO:0015535">
    <property type="term" value="F:fucose:proton symporter activity"/>
    <property type="evidence" value="ECO:0007669"/>
    <property type="project" value="InterPro"/>
</dbReference>
<evidence type="ECO:0000313" key="7">
    <source>
        <dbReference type="EMBL" id="KJF45108.1"/>
    </source>
</evidence>
<dbReference type="InterPro" id="IPR050375">
    <property type="entry name" value="MFS_TsgA-like"/>
</dbReference>
<dbReference type="NCBIfam" id="TIGR00885">
    <property type="entry name" value="fucP"/>
    <property type="match status" value="1"/>
</dbReference>
<comment type="subcellular location">
    <subcellularLocation>
        <location evidence="1">Cell inner membrane</location>
        <topology evidence="1">Multi-pass membrane protein</topology>
    </subcellularLocation>
</comment>
<dbReference type="PATRIC" id="fig|1544798.3.peg.1358"/>
<evidence type="ECO:0000256" key="2">
    <source>
        <dbReference type="ARBA" id="ARBA00022475"/>
    </source>
</evidence>
<keyword evidence="3 6" id="KW-0812">Transmembrane</keyword>
<dbReference type="Gene3D" id="1.20.1250.20">
    <property type="entry name" value="MFS general substrate transporter like domains"/>
    <property type="match status" value="3"/>
</dbReference>